<name>A0A952FRR2_9PROT</name>
<evidence type="ECO:0000313" key="12">
    <source>
        <dbReference type="Proteomes" id="UP000700706"/>
    </source>
</evidence>
<dbReference type="PROSITE" id="PS00629">
    <property type="entry name" value="IMP_1"/>
    <property type="match status" value="1"/>
</dbReference>
<evidence type="ECO:0000256" key="2">
    <source>
        <dbReference type="ARBA" id="ARBA00001946"/>
    </source>
</evidence>
<feature type="binding site" evidence="9">
    <location>
        <position position="91"/>
    </location>
    <ligand>
        <name>Mg(2+)</name>
        <dbReference type="ChEBI" id="CHEBI:18420"/>
        <label>1</label>
        <note>catalytic</note>
    </ligand>
</feature>
<evidence type="ECO:0000256" key="6">
    <source>
        <dbReference type="ARBA" id="ARBA00022723"/>
    </source>
</evidence>
<dbReference type="PANTHER" id="PTHR20854:SF4">
    <property type="entry name" value="INOSITOL-1-MONOPHOSPHATASE-RELATED"/>
    <property type="match status" value="1"/>
</dbReference>
<dbReference type="PRINTS" id="PR01959">
    <property type="entry name" value="SBIMPHPHTASE"/>
</dbReference>
<dbReference type="PRINTS" id="PR00377">
    <property type="entry name" value="IMPHPHTASES"/>
</dbReference>
<dbReference type="InterPro" id="IPR000760">
    <property type="entry name" value="Inositol_monophosphatase-like"/>
</dbReference>
<evidence type="ECO:0000256" key="5">
    <source>
        <dbReference type="ARBA" id="ARBA00019784"/>
    </source>
</evidence>
<accession>A0A952FRR2</accession>
<dbReference type="FunFam" id="3.30.540.10:FF:000003">
    <property type="entry name" value="Inositol-1-monophosphatase"/>
    <property type="match status" value="1"/>
</dbReference>
<dbReference type="GO" id="GO:0007165">
    <property type="term" value="P:signal transduction"/>
    <property type="evidence" value="ECO:0007669"/>
    <property type="project" value="TreeGrafter"/>
</dbReference>
<dbReference type="GO" id="GO:0008934">
    <property type="term" value="F:inositol monophosphate 1-phosphatase activity"/>
    <property type="evidence" value="ECO:0007669"/>
    <property type="project" value="InterPro"/>
</dbReference>
<feature type="binding site" evidence="9">
    <location>
        <position position="215"/>
    </location>
    <ligand>
        <name>Mg(2+)</name>
        <dbReference type="ChEBI" id="CHEBI:18420"/>
        <label>1</label>
        <note>catalytic</note>
    </ligand>
</feature>
<evidence type="ECO:0000313" key="11">
    <source>
        <dbReference type="EMBL" id="MBW8729236.1"/>
    </source>
</evidence>
<evidence type="ECO:0000256" key="10">
    <source>
        <dbReference type="RuleBase" id="RU364068"/>
    </source>
</evidence>
<sequence>MSDRETLALMRTVAEALARAGGRLALAHLAEHKALEIEAKGPQDFVTVVDKAVETLIRGRLKEIFPDHAVLGEEFGLDREGARIVWGLDPIDGTANFLRDRPVWCVSIGATIDGRPALGVIYEPVRDELYSAAAGQGATRNGTPIAVNAKAKPDSAVIGVGYSPGRKVPEHVQQIDHILSHGGEYRRLGSSAMSLAYVADGRFDGYAAAHTNAWDVMAGLVLVREAGGVTDDFIESGAQSGPVTAAAPGVADLARQLRALA</sequence>
<feature type="binding site" evidence="9">
    <location>
        <position position="92"/>
    </location>
    <ligand>
        <name>Mg(2+)</name>
        <dbReference type="ChEBI" id="CHEBI:18420"/>
        <label>1</label>
        <note>catalytic</note>
    </ligand>
</feature>
<dbReference type="Proteomes" id="UP000700706">
    <property type="component" value="Unassembled WGS sequence"/>
</dbReference>
<feature type="binding site" evidence="9">
    <location>
        <position position="73"/>
    </location>
    <ligand>
        <name>Mg(2+)</name>
        <dbReference type="ChEBI" id="CHEBI:18420"/>
        <label>1</label>
        <note>catalytic</note>
    </ligand>
</feature>
<gene>
    <name evidence="11" type="ORF">JF625_29310</name>
</gene>
<dbReference type="EC" id="3.1.3.25" evidence="4 10"/>
<evidence type="ECO:0000256" key="4">
    <source>
        <dbReference type="ARBA" id="ARBA00013106"/>
    </source>
</evidence>
<feature type="binding site" evidence="9">
    <location>
        <position position="89"/>
    </location>
    <ligand>
        <name>Mg(2+)</name>
        <dbReference type="ChEBI" id="CHEBI:18420"/>
        <label>1</label>
        <note>catalytic</note>
    </ligand>
</feature>
<dbReference type="InterPro" id="IPR020583">
    <property type="entry name" value="Inositol_monoP_metal-BS"/>
</dbReference>
<dbReference type="GO" id="GO:0006020">
    <property type="term" value="P:inositol metabolic process"/>
    <property type="evidence" value="ECO:0007669"/>
    <property type="project" value="TreeGrafter"/>
</dbReference>
<evidence type="ECO:0000256" key="8">
    <source>
        <dbReference type="ARBA" id="ARBA00022842"/>
    </source>
</evidence>
<keyword evidence="8 9" id="KW-0460">Magnesium</keyword>
<comment type="cofactor">
    <cofactor evidence="2 9 10">
        <name>Mg(2+)</name>
        <dbReference type="ChEBI" id="CHEBI:18420"/>
    </cofactor>
</comment>
<evidence type="ECO:0000256" key="1">
    <source>
        <dbReference type="ARBA" id="ARBA00001033"/>
    </source>
</evidence>
<dbReference type="InterPro" id="IPR033942">
    <property type="entry name" value="IMPase"/>
</dbReference>
<comment type="caution">
    <text evidence="11">The sequence shown here is derived from an EMBL/GenBank/DDBJ whole genome shotgun (WGS) entry which is preliminary data.</text>
</comment>
<proteinExistence type="inferred from homology"/>
<evidence type="ECO:0000256" key="9">
    <source>
        <dbReference type="PIRSR" id="PIRSR600760-2"/>
    </source>
</evidence>
<dbReference type="EMBL" id="JAEKLZ010000505">
    <property type="protein sequence ID" value="MBW8729236.1"/>
    <property type="molecule type" value="Genomic_DNA"/>
</dbReference>
<keyword evidence="7 10" id="KW-0378">Hydrolase</keyword>
<dbReference type="AlphaFoldDB" id="A0A952FRR2"/>
<protein>
    <recommendedName>
        <fullName evidence="5 10">Inositol-1-monophosphatase</fullName>
        <ecNumber evidence="4 10">3.1.3.25</ecNumber>
    </recommendedName>
</protein>
<dbReference type="InterPro" id="IPR022337">
    <property type="entry name" value="Inositol_monophosphatase_SuhB"/>
</dbReference>
<dbReference type="SUPFAM" id="SSF56655">
    <property type="entry name" value="Carbohydrate phosphatase"/>
    <property type="match status" value="1"/>
</dbReference>
<dbReference type="Pfam" id="PF00459">
    <property type="entry name" value="Inositol_P"/>
    <property type="match status" value="1"/>
</dbReference>
<dbReference type="GO" id="GO:0046872">
    <property type="term" value="F:metal ion binding"/>
    <property type="evidence" value="ECO:0007669"/>
    <property type="project" value="UniProtKB-KW"/>
</dbReference>
<dbReference type="Gene3D" id="3.40.190.80">
    <property type="match status" value="1"/>
</dbReference>
<dbReference type="PANTHER" id="PTHR20854">
    <property type="entry name" value="INOSITOL MONOPHOSPHATASE"/>
    <property type="match status" value="1"/>
</dbReference>
<comment type="similarity">
    <text evidence="3 10">Belongs to the inositol monophosphatase superfamily.</text>
</comment>
<dbReference type="Gene3D" id="3.30.540.10">
    <property type="entry name" value="Fructose-1,6-Bisphosphatase, subunit A, domain 1"/>
    <property type="match status" value="1"/>
</dbReference>
<keyword evidence="6 9" id="KW-0479">Metal-binding</keyword>
<dbReference type="CDD" id="cd01639">
    <property type="entry name" value="IMPase"/>
    <property type="match status" value="1"/>
</dbReference>
<evidence type="ECO:0000256" key="7">
    <source>
        <dbReference type="ARBA" id="ARBA00022801"/>
    </source>
</evidence>
<evidence type="ECO:0000256" key="3">
    <source>
        <dbReference type="ARBA" id="ARBA00009759"/>
    </source>
</evidence>
<reference evidence="11" key="1">
    <citation type="submission" date="2020-06" db="EMBL/GenBank/DDBJ databases">
        <title>Stable isotope informed genome-resolved metagenomics uncovers potential trophic interactions in rhizosphere soil.</title>
        <authorList>
            <person name="Starr E.P."/>
            <person name="Shi S."/>
            <person name="Blazewicz S.J."/>
            <person name="Koch B.J."/>
            <person name="Probst A.J."/>
            <person name="Hungate B.A."/>
            <person name="Pett-Ridge J."/>
            <person name="Firestone M.K."/>
            <person name="Banfield J.F."/>
        </authorList>
    </citation>
    <scope>NUCLEOTIDE SEQUENCE</scope>
    <source>
        <strain evidence="11">YM_69_17</strain>
    </source>
</reference>
<comment type="catalytic activity">
    <reaction evidence="1 10">
        <text>a myo-inositol phosphate + H2O = myo-inositol + phosphate</text>
        <dbReference type="Rhea" id="RHEA:24056"/>
        <dbReference type="ChEBI" id="CHEBI:15377"/>
        <dbReference type="ChEBI" id="CHEBI:17268"/>
        <dbReference type="ChEBI" id="CHEBI:43474"/>
        <dbReference type="ChEBI" id="CHEBI:84139"/>
        <dbReference type="EC" id="3.1.3.25"/>
    </reaction>
</comment>
<organism evidence="11 12">
    <name type="scientific">Inquilinus limosus</name>
    <dbReference type="NCBI Taxonomy" id="171674"/>
    <lineage>
        <taxon>Bacteria</taxon>
        <taxon>Pseudomonadati</taxon>
        <taxon>Pseudomonadota</taxon>
        <taxon>Alphaproteobacteria</taxon>
        <taxon>Rhodospirillales</taxon>
        <taxon>Rhodospirillaceae</taxon>
        <taxon>Inquilinus</taxon>
    </lineage>
</organism>